<feature type="region of interest" description="Disordered" evidence="2">
    <location>
        <begin position="364"/>
        <end position="423"/>
    </location>
</feature>
<evidence type="ECO:0000256" key="1">
    <source>
        <dbReference type="SAM" id="Coils"/>
    </source>
</evidence>
<sequence>MVPQTHRCQAHLTSSWALRLLHRPAARSVKMQLLPGSQKAVPTSFVLHALAEDGQRPRGQQQSRVRPPLQRQRPGPQRPMDGRQRQQQRPQRQTPPFKQDSGSQLQEQQGSSPADQPQQARGLQRGQQQPGSDSRVASVGGPSQQMTAVSFCLQFDTQYGQRMRLVGSHHNLGAWQLRDGPDLSWTEGNNWRAVIELPAGTVHEYKYVLLDSHSGQALNWQRGNNSVLAIKAGEDRIEVMDNWEGQPGAAVMTKGASASRERRLLEWANDMEALVNTQRNDLRRSRMELAAATEDANQTRQELRVVRAELARSRAQQATERRKAAEMAAQNQRLQQHLQETTSSFREALQLVESLMGAEDILDDVDDQKDGDEPSAATLASIDDPRLGSLQQAGARRGTNGAVASEAESSASRLDESAAAKSR</sequence>
<dbReference type="InterPro" id="IPR002044">
    <property type="entry name" value="CBM20"/>
</dbReference>
<dbReference type="GO" id="GO:0016020">
    <property type="term" value="C:membrane"/>
    <property type="evidence" value="ECO:0007669"/>
    <property type="project" value="TreeGrafter"/>
</dbReference>
<dbReference type="InterPro" id="IPR013783">
    <property type="entry name" value="Ig-like_fold"/>
</dbReference>
<evidence type="ECO:0000313" key="4">
    <source>
        <dbReference type="EMBL" id="CAK0782270.1"/>
    </source>
</evidence>
<dbReference type="Proteomes" id="UP001314263">
    <property type="component" value="Unassembled WGS sequence"/>
</dbReference>
<evidence type="ECO:0000259" key="3">
    <source>
        <dbReference type="PROSITE" id="PS51166"/>
    </source>
</evidence>
<dbReference type="Gene3D" id="2.60.40.10">
    <property type="entry name" value="Immunoglobulins"/>
    <property type="match status" value="1"/>
</dbReference>
<protein>
    <recommendedName>
        <fullName evidence="3">CBM20 domain-containing protein</fullName>
    </recommendedName>
</protein>
<comment type="caution">
    <text evidence="4">The sequence shown here is derived from an EMBL/GenBank/DDBJ whole genome shotgun (WGS) entry which is preliminary data.</text>
</comment>
<dbReference type="PROSITE" id="PS51166">
    <property type="entry name" value="CBM20"/>
    <property type="match status" value="1"/>
</dbReference>
<feature type="domain" description="CBM20" evidence="3">
    <location>
        <begin position="141"/>
        <end position="245"/>
    </location>
</feature>
<keyword evidence="5" id="KW-1185">Reference proteome</keyword>
<feature type="compositionally biased region" description="Basic and acidic residues" evidence="2">
    <location>
        <begin position="413"/>
        <end position="423"/>
    </location>
</feature>
<dbReference type="Pfam" id="PF00686">
    <property type="entry name" value="CBM_20"/>
    <property type="match status" value="1"/>
</dbReference>
<dbReference type="InterPro" id="IPR013784">
    <property type="entry name" value="Carb-bd-like_fold"/>
</dbReference>
<name>A0AAV1I504_9CHLO</name>
<accession>A0AAV1I504</accession>
<dbReference type="GO" id="GO:2001070">
    <property type="term" value="F:starch binding"/>
    <property type="evidence" value="ECO:0007669"/>
    <property type="project" value="InterPro"/>
</dbReference>
<keyword evidence="1" id="KW-0175">Coiled coil</keyword>
<dbReference type="SUPFAM" id="SSF49452">
    <property type="entry name" value="Starch-binding domain-like"/>
    <property type="match status" value="1"/>
</dbReference>
<gene>
    <name evidence="4" type="ORF">CVIRNUC_005612</name>
</gene>
<feature type="region of interest" description="Disordered" evidence="2">
    <location>
        <begin position="52"/>
        <end position="142"/>
    </location>
</feature>
<dbReference type="EMBL" id="CAUYUE010000007">
    <property type="protein sequence ID" value="CAK0782270.1"/>
    <property type="molecule type" value="Genomic_DNA"/>
</dbReference>
<dbReference type="AlphaFoldDB" id="A0AAV1I504"/>
<dbReference type="PANTHER" id="PTHR15048">
    <property type="entry name" value="STARCH-BINDING DOMAIN-CONTAINING PROTEIN 1"/>
    <property type="match status" value="1"/>
</dbReference>
<reference evidence="4 5" key="1">
    <citation type="submission" date="2023-10" db="EMBL/GenBank/DDBJ databases">
        <authorList>
            <person name="Maclean D."/>
            <person name="Macfadyen A."/>
        </authorList>
    </citation>
    <scope>NUCLEOTIDE SEQUENCE [LARGE SCALE GENOMIC DNA]</scope>
</reference>
<dbReference type="PANTHER" id="PTHR15048:SF0">
    <property type="entry name" value="STARCH-BINDING DOMAIN-CONTAINING PROTEIN 1"/>
    <property type="match status" value="1"/>
</dbReference>
<dbReference type="SMART" id="SM01065">
    <property type="entry name" value="CBM_2"/>
    <property type="match status" value="1"/>
</dbReference>
<feature type="coiled-coil region" evidence="1">
    <location>
        <begin position="282"/>
        <end position="335"/>
    </location>
</feature>
<organism evidence="4 5">
    <name type="scientific">Coccomyxa viridis</name>
    <dbReference type="NCBI Taxonomy" id="1274662"/>
    <lineage>
        <taxon>Eukaryota</taxon>
        <taxon>Viridiplantae</taxon>
        <taxon>Chlorophyta</taxon>
        <taxon>core chlorophytes</taxon>
        <taxon>Trebouxiophyceae</taxon>
        <taxon>Trebouxiophyceae incertae sedis</taxon>
        <taxon>Coccomyxaceae</taxon>
        <taxon>Coccomyxa</taxon>
    </lineage>
</organism>
<feature type="compositionally biased region" description="Low complexity" evidence="2">
    <location>
        <begin position="402"/>
        <end position="412"/>
    </location>
</feature>
<dbReference type="CDD" id="cd05467">
    <property type="entry name" value="CBM20"/>
    <property type="match status" value="1"/>
</dbReference>
<feature type="compositionally biased region" description="Low complexity" evidence="2">
    <location>
        <begin position="60"/>
        <end position="131"/>
    </location>
</feature>
<evidence type="ECO:0000313" key="5">
    <source>
        <dbReference type="Proteomes" id="UP001314263"/>
    </source>
</evidence>
<proteinExistence type="predicted"/>
<evidence type="ECO:0000256" key="2">
    <source>
        <dbReference type="SAM" id="MobiDB-lite"/>
    </source>
</evidence>